<keyword evidence="3" id="KW-0964">Secreted</keyword>
<evidence type="ECO:0000256" key="1">
    <source>
        <dbReference type="ARBA" id="ARBA00004239"/>
    </source>
</evidence>
<keyword evidence="4 7" id="KW-0732">Signal</keyword>
<evidence type="ECO:0008006" key="10">
    <source>
        <dbReference type="Google" id="ProtNLM"/>
    </source>
</evidence>
<proteinExistence type="inferred from homology"/>
<dbReference type="EMBL" id="JAQIZT010000011">
    <property type="protein sequence ID" value="KAJ6979669.1"/>
    <property type="molecule type" value="Genomic_DNA"/>
</dbReference>
<keyword evidence="5" id="KW-0325">Glycoprotein</keyword>
<evidence type="ECO:0000256" key="2">
    <source>
        <dbReference type="ARBA" id="ARBA00005416"/>
    </source>
</evidence>
<accession>A0AAD6M644</accession>
<feature type="chain" id="PRO_5042124936" description="CLAVATA3/ESR (CLE)-related protein" evidence="7">
    <location>
        <begin position="23"/>
        <end position="73"/>
    </location>
</feature>
<comment type="similarity">
    <text evidence="2">Belongs to the CLV3/ESR signal peptide family.</text>
</comment>
<evidence type="ECO:0000256" key="6">
    <source>
        <dbReference type="ARBA" id="ARBA00023278"/>
    </source>
</evidence>
<name>A0AAD6M644_9ROSI</name>
<evidence type="ECO:0000256" key="4">
    <source>
        <dbReference type="ARBA" id="ARBA00022729"/>
    </source>
</evidence>
<keyword evidence="9" id="KW-1185">Reference proteome</keyword>
<dbReference type="InterPro" id="IPR039616">
    <property type="entry name" value="CLE1-4"/>
</dbReference>
<dbReference type="PANTHER" id="PTHR33869:SF24">
    <property type="entry name" value="CLAVATA3_ESR (CLE)-RELATED PROTEIN 33"/>
    <property type="match status" value="1"/>
</dbReference>
<keyword evidence="6" id="KW-0379">Hydroxylation</keyword>
<dbReference type="GO" id="GO:0033612">
    <property type="term" value="F:receptor serine/threonine kinase binding"/>
    <property type="evidence" value="ECO:0007669"/>
    <property type="project" value="TreeGrafter"/>
</dbReference>
<evidence type="ECO:0000313" key="9">
    <source>
        <dbReference type="Proteomes" id="UP001164929"/>
    </source>
</evidence>
<comment type="subcellular location">
    <subcellularLocation>
        <location evidence="1">Secreted</location>
        <location evidence="1">Extracellular space</location>
    </subcellularLocation>
</comment>
<evidence type="ECO:0000256" key="7">
    <source>
        <dbReference type="SAM" id="SignalP"/>
    </source>
</evidence>
<evidence type="ECO:0000256" key="3">
    <source>
        <dbReference type="ARBA" id="ARBA00022525"/>
    </source>
</evidence>
<reference evidence="8" key="1">
    <citation type="journal article" date="2023" name="Mol. Ecol. Resour.">
        <title>Chromosome-level genome assembly of a triploid poplar Populus alba 'Berolinensis'.</title>
        <authorList>
            <person name="Chen S."/>
            <person name="Yu Y."/>
            <person name="Wang X."/>
            <person name="Wang S."/>
            <person name="Zhang T."/>
            <person name="Zhou Y."/>
            <person name="He R."/>
            <person name="Meng N."/>
            <person name="Wang Y."/>
            <person name="Liu W."/>
            <person name="Liu Z."/>
            <person name="Liu J."/>
            <person name="Guo Q."/>
            <person name="Huang H."/>
            <person name="Sederoff R.R."/>
            <person name="Wang G."/>
            <person name="Qu G."/>
            <person name="Chen S."/>
        </authorList>
    </citation>
    <scope>NUCLEOTIDE SEQUENCE</scope>
    <source>
        <strain evidence="8">SC-2020</strain>
    </source>
</reference>
<sequence>MANMRLLLFFVLIMLLFSMFETRSIDHIAHRRDRSLIESSKEMLKESILRHEMTGGFNECFRLSPGGPDPRHH</sequence>
<dbReference type="Proteomes" id="UP001164929">
    <property type="component" value="Chromosome 11"/>
</dbReference>
<comment type="caution">
    <text evidence="8">The sequence shown here is derived from an EMBL/GenBank/DDBJ whole genome shotgun (WGS) entry which is preliminary data.</text>
</comment>
<evidence type="ECO:0000256" key="5">
    <source>
        <dbReference type="ARBA" id="ARBA00023180"/>
    </source>
</evidence>
<feature type="signal peptide" evidence="7">
    <location>
        <begin position="1"/>
        <end position="22"/>
    </location>
</feature>
<dbReference type="AlphaFoldDB" id="A0AAD6M644"/>
<organism evidence="8 9">
    <name type="scientific">Populus alba x Populus x berolinensis</name>
    <dbReference type="NCBI Taxonomy" id="444605"/>
    <lineage>
        <taxon>Eukaryota</taxon>
        <taxon>Viridiplantae</taxon>
        <taxon>Streptophyta</taxon>
        <taxon>Embryophyta</taxon>
        <taxon>Tracheophyta</taxon>
        <taxon>Spermatophyta</taxon>
        <taxon>Magnoliopsida</taxon>
        <taxon>eudicotyledons</taxon>
        <taxon>Gunneridae</taxon>
        <taxon>Pentapetalae</taxon>
        <taxon>rosids</taxon>
        <taxon>fabids</taxon>
        <taxon>Malpighiales</taxon>
        <taxon>Salicaceae</taxon>
        <taxon>Saliceae</taxon>
        <taxon>Populus</taxon>
    </lineage>
</organism>
<protein>
    <recommendedName>
        <fullName evidence="10">CLAVATA3/ESR (CLE)-related protein</fullName>
    </recommendedName>
</protein>
<dbReference type="GO" id="GO:0005576">
    <property type="term" value="C:extracellular region"/>
    <property type="evidence" value="ECO:0007669"/>
    <property type="project" value="UniProtKB-SubCell"/>
</dbReference>
<evidence type="ECO:0000313" key="8">
    <source>
        <dbReference type="EMBL" id="KAJ6979669.1"/>
    </source>
</evidence>
<gene>
    <name evidence="8" type="ORF">NC653_027731</name>
</gene>
<dbReference type="PANTHER" id="PTHR33869">
    <property type="entry name" value="CLAVATA3/ESR (CLE)-RELATED PROTEIN 3"/>
    <property type="match status" value="1"/>
</dbReference>